<reference evidence="5" key="1">
    <citation type="journal article" date="2016" name="Nat. Commun.">
        <title>The Gonium pectorale genome demonstrates co-option of cell cycle regulation during the evolution of multicellularity.</title>
        <authorList>
            <person name="Hanschen E.R."/>
            <person name="Marriage T.N."/>
            <person name="Ferris P.J."/>
            <person name="Hamaji T."/>
            <person name="Toyoda A."/>
            <person name="Fujiyama A."/>
            <person name="Neme R."/>
            <person name="Noguchi H."/>
            <person name="Minakuchi Y."/>
            <person name="Suzuki M."/>
            <person name="Kawai-Toyooka H."/>
            <person name="Smith D.R."/>
            <person name="Sparks H."/>
            <person name="Anderson J."/>
            <person name="Bakaric R."/>
            <person name="Luria V."/>
            <person name="Karger A."/>
            <person name="Kirschner M.W."/>
            <person name="Durand P.M."/>
            <person name="Michod R.E."/>
            <person name="Nozaki H."/>
            <person name="Olson B.J."/>
        </authorList>
    </citation>
    <scope>NUCLEOTIDE SEQUENCE [LARGE SCALE GENOMIC DNA]</scope>
    <source>
        <strain evidence="5">NIES-2863</strain>
    </source>
</reference>
<dbReference type="PANTHER" id="PTHR12215:SF10">
    <property type="entry name" value="L-AMINOADIPATE-SEMIALDEHYDE DEHYDROGENASE-PHOSPHOPANTETHEINYL TRANSFERASE"/>
    <property type="match status" value="1"/>
</dbReference>
<dbReference type="STRING" id="33097.A0A150H2C5"/>
<evidence type="ECO:0000313" key="4">
    <source>
        <dbReference type="EMBL" id="KXZ56299.1"/>
    </source>
</evidence>
<evidence type="ECO:0000256" key="2">
    <source>
        <dbReference type="ARBA" id="ARBA00022679"/>
    </source>
</evidence>
<dbReference type="SUPFAM" id="SSF56214">
    <property type="entry name" value="4'-phosphopantetheinyl transferase"/>
    <property type="match status" value="2"/>
</dbReference>
<feature type="domain" description="4'-phosphopantetheinyl transferase N-terminal" evidence="3">
    <location>
        <begin position="24"/>
        <end position="104"/>
    </location>
</feature>
<evidence type="ECO:0000256" key="1">
    <source>
        <dbReference type="ARBA" id="ARBA00013172"/>
    </source>
</evidence>
<gene>
    <name evidence="4" type="ORF">GPECTOR_1g263</name>
</gene>
<dbReference type="PANTHER" id="PTHR12215">
    <property type="entry name" value="PHOSPHOPANTETHEINE TRANSFERASE"/>
    <property type="match status" value="1"/>
</dbReference>
<evidence type="ECO:0000259" key="3">
    <source>
        <dbReference type="Pfam" id="PF22624"/>
    </source>
</evidence>
<dbReference type="Gene3D" id="3.90.470.20">
    <property type="entry name" value="4'-phosphopantetheinyl transferase domain"/>
    <property type="match status" value="1"/>
</dbReference>
<dbReference type="GO" id="GO:0019878">
    <property type="term" value="P:lysine biosynthetic process via aminoadipic acid"/>
    <property type="evidence" value="ECO:0007669"/>
    <property type="project" value="TreeGrafter"/>
</dbReference>
<evidence type="ECO:0000313" key="5">
    <source>
        <dbReference type="Proteomes" id="UP000075714"/>
    </source>
</evidence>
<dbReference type="AlphaFoldDB" id="A0A150H2C5"/>
<protein>
    <recommendedName>
        <fullName evidence="1">holo-[acyl-carrier-protein] synthase</fullName>
        <ecNumber evidence="1">2.7.8.7</ecNumber>
    </recommendedName>
</protein>
<comment type="caution">
    <text evidence="4">The sequence shown here is derived from an EMBL/GenBank/DDBJ whole genome shotgun (WGS) entry which is preliminary data.</text>
</comment>
<dbReference type="EMBL" id="LSYV01000002">
    <property type="protein sequence ID" value="KXZ56299.1"/>
    <property type="molecule type" value="Genomic_DNA"/>
</dbReference>
<sequence length="242" mass="27114">MEPSAERCRVRWAIDVEAEMDHGRFQQLLELLPADERQQVAKFMQPVDQHRALTSRVLQRCCVCQALGVEWREVTLALTKGRKPFTTNGKPPWAPNFNYNVSHEWGLLKSMADDEARREVIFQRLWSLKEAFVKARGDGLGFHPLSRAAFCFPDGDPWARSAHLTLDGESNSSWHFELHDLDDGHCVSVALGPPAEAVDADGAFKSTLRLKHVIPATVAQASPRPFALVSLEQILSTCRGVC</sequence>
<dbReference type="Pfam" id="PF22624">
    <property type="entry name" value="AASDHPPT_N"/>
    <property type="match status" value="1"/>
</dbReference>
<keyword evidence="2" id="KW-0808">Transferase</keyword>
<dbReference type="InterPro" id="IPR055066">
    <property type="entry name" value="AASDHPPT_N"/>
</dbReference>
<keyword evidence="5" id="KW-1185">Reference proteome</keyword>
<dbReference type="GO" id="GO:0005829">
    <property type="term" value="C:cytosol"/>
    <property type="evidence" value="ECO:0007669"/>
    <property type="project" value="TreeGrafter"/>
</dbReference>
<dbReference type="InterPro" id="IPR037143">
    <property type="entry name" value="4-PPantetheinyl_Trfase_dom_sf"/>
</dbReference>
<dbReference type="GO" id="GO:0000287">
    <property type="term" value="F:magnesium ion binding"/>
    <property type="evidence" value="ECO:0007669"/>
    <property type="project" value="InterPro"/>
</dbReference>
<accession>A0A150H2C5</accession>
<dbReference type="Proteomes" id="UP000075714">
    <property type="component" value="Unassembled WGS sequence"/>
</dbReference>
<dbReference type="OrthoDB" id="26719at2759"/>
<dbReference type="GO" id="GO:0008897">
    <property type="term" value="F:holo-[acyl-carrier-protein] synthase activity"/>
    <property type="evidence" value="ECO:0007669"/>
    <property type="project" value="UniProtKB-EC"/>
</dbReference>
<organism evidence="4 5">
    <name type="scientific">Gonium pectorale</name>
    <name type="common">Green alga</name>
    <dbReference type="NCBI Taxonomy" id="33097"/>
    <lineage>
        <taxon>Eukaryota</taxon>
        <taxon>Viridiplantae</taxon>
        <taxon>Chlorophyta</taxon>
        <taxon>core chlorophytes</taxon>
        <taxon>Chlorophyceae</taxon>
        <taxon>CS clade</taxon>
        <taxon>Chlamydomonadales</taxon>
        <taxon>Volvocaceae</taxon>
        <taxon>Gonium</taxon>
    </lineage>
</organism>
<dbReference type="EC" id="2.7.8.7" evidence="1"/>
<name>A0A150H2C5_GONPE</name>
<dbReference type="InterPro" id="IPR050559">
    <property type="entry name" value="P-Pant_transferase_sf"/>
</dbReference>
<proteinExistence type="predicted"/>